<dbReference type="Proteomes" id="UP000249016">
    <property type="component" value="Unassembled WGS sequence"/>
</dbReference>
<keyword evidence="3" id="KW-1185">Reference proteome</keyword>
<evidence type="ECO:0000256" key="1">
    <source>
        <dbReference type="SAM" id="SignalP"/>
    </source>
</evidence>
<evidence type="ECO:0000313" key="3">
    <source>
        <dbReference type="Proteomes" id="UP000249016"/>
    </source>
</evidence>
<comment type="caution">
    <text evidence="2">The sequence shown here is derived from an EMBL/GenBank/DDBJ whole genome shotgun (WGS) entry which is preliminary data.</text>
</comment>
<feature type="chain" id="PRO_5016386267" description="Lipocalin-like domain-containing protein" evidence="1">
    <location>
        <begin position="20"/>
        <end position="143"/>
    </location>
</feature>
<dbReference type="PROSITE" id="PS51257">
    <property type="entry name" value="PROKAR_LIPOPROTEIN"/>
    <property type="match status" value="1"/>
</dbReference>
<accession>A0A327NM15</accession>
<keyword evidence="1" id="KW-0732">Signal</keyword>
<sequence length="143" mass="15697">MKTVRLIPFSIFLTLLVFSCEKPMCGCVFPPSPLVGEWALATITYGLSQKTVTAAEAGYSETISFDGLVEGGNYRQVRNGLPILTSQYSLSFPKGGSTEGVIFFQKDSTEQSFRLAETTLYLTERIPRGAVIADGSTYAYKRQ</sequence>
<protein>
    <recommendedName>
        <fullName evidence="4">Lipocalin-like domain-containing protein</fullName>
    </recommendedName>
</protein>
<proteinExistence type="predicted"/>
<feature type="signal peptide" evidence="1">
    <location>
        <begin position="1"/>
        <end position="19"/>
    </location>
</feature>
<organism evidence="2 3">
    <name type="scientific">Spirosoma telluris</name>
    <dbReference type="NCBI Taxonomy" id="2183553"/>
    <lineage>
        <taxon>Bacteria</taxon>
        <taxon>Pseudomonadati</taxon>
        <taxon>Bacteroidota</taxon>
        <taxon>Cytophagia</taxon>
        <taxon>Cytophagales</taxon>
        <taxon>Cytophagaceae</taxon>
        <taxon>Spirosoma</taxon>
    </lineage>
</organism>
<evidence type="ECO:0008006" key="4">
    <source>
        <dbReference type="Google" id="ProtNLM"/>
    </source>
</evidence>
<evidence type="ECO:0000313" key="2">
    <source>
        <dbReference type="EMBL" id="RAI76380.1"/>
    </source>
</evidence>
<reference evidence="2 3" key="1">
    <citation type="submission" date="2018-06" db="EMBL/GenBank/DDBJ databases">
        <title>Spirosoma sp. HMF3257 Genome sequencing and assembly.</title>
        <authorList>
            <person name="Kang H."/>
            <person name="Cha I."/>
            <person name="Kim H."/>
            <person name="Kang J."/>
            <person name="Joh K."/>
        </authorList>
    </citation>
    <scope>NUCLEOTIDE SEQUENCE [LARGE SCALE GENOMIC DNA]</scope>
    <source>
        <strain evidence="2 3">HMF3257</strain>
    </source>
</reference>
<dbReference type="EMBL" id="QLII01000001">
    <property type="protein sequence ID" value="RAI76380.1"/>
    <property type="molecule type" value="Genomic_DNA"/>
</dbReference>
<gene>
    <name evidence="2" type="ORF">HMF3257_23450</name>
</gene>
<dbReference type="OrthoDB" id="954564at2"/>
<dbReference type="AlphaFoldDB" id="A0A327NM15"/>
<name>A0A327NM15_9BACT</name>
<dbReference type="RefSeq" id="WP_111345911.1">
    <property type="nucleotide sequence ID" value="NZ_QLII01000001.1"/>
</dbReference>